<proteinExistence type="predicted"/>
<dbReference type="EMBL" id="WOCE01000006">
    <property type="protein sequence ID" value="KAE9612447.1"/>
    <property type="molecule type" value="Genomic_DNA"/>
</dbReference>
<dbReference type="AlphaFoldDB" id="A0A6A4QES3"/>
<keyword evidence="2" id="KW-1185">Reference proteome</keyword>
<evidence type="ECO:0000313" key="1">
    <source>
        <dbReference type="EMBL" id="KAE9612447.1"/>
    </source>
</evidence>
<dbReference type="Proteomes" id="UP000447434">
    <property type="component" value="Chromosome 6"/>
</dbReference>
<sequence length="143" mass="16528">MVALRSIVLGRNCFGCRHPNRLQVIFVHSTLVDQGSEISNLLMSEHFQLGLQAQFKFRAFGSSVHFQLRVGTKPGHFLEFSRLFPYRHISLFQLQELHFLLTLQISREVFMKEFRLECTPGNQLSFCLHLASSKLPPVLSFLH</sequence>
<evidence type="ECO:0000313" key="2">
    <source>
        <dbReference type="Proteomes" id="UP000447434"/>
    </source>
</evidence>
<reference evidence="2" key="1">
    <citation type="journal article" date="2020" name="Nat. Commun.">
        <title>Genome sequence of the cluster root forming white lupin.</title>
        <authorList>
            <person name="Hufnagel B."/>
            <person name="Marques A."/>
            <person name="Soriano A."/>
            <person name="Marques L."/>
            <person name="Divol F."/>
            <person name="Doumas P."/>
            <person name="Sallet E."/>
            <person name="Mancinotti D."/>
            <person name="Carrere S."/>
            <person name="Marande W."/>
            <person name="Arribat S."/>
            <person name="Keller J."/>
            <person name="Huneau C."/>
            <person name="Blein T."/>
            <person name="Aime D."/>
            <person name="Laguerre M."/>
            <person name="Taylor J."/>
            <person name="Schubert V."/>
            <person name="Nelson M."/>
            <person name="Geu-Flores F."/>
            <person name="Crespi M."/>
            <person name="Gallardo-Guerrero K."/>
            <person name="Delaux P.-M."/>
            <person name="Salse J."/>
            <person name="Berges H."/>
            <person name="Guyot R."/>
            <person name="Gouzy J."/>
            <person name="Peret B."/>
        </authorList>
    </citation>
    <scope>NUCLEOTIDE SEQUENCE [LARGE SCALE GENOMIC DNA]</scope>
    <source>
        <strain evidence="2">cv. Amiga</strain>
    </source>
</reference>
<name>A0A6A4QES3_LUPAL</name>
<accession>A0A6A4QES3</accession>
<comment type="caution">
    <text evidence="1">The sequence shown here is derived from an EMBL/GenBank/DDBJ whole genome shotgun (WGS) entry which is preliminary data.</text>
</comment>
<organism evidence="1 2">
    <name type="scientific">Lupinus albus</name>
    <name type="common">White lupine</name>
    <name type="synonym">Lupinus termis</name>
    <dbReference type="NCBI Taxonomy" id="3870"/>
    <lineage>
        <taxon>Eukaryota</taxon>
        <taxon>Viridiplantae</taxon>
        <taxon>Streptophyta</taxon>
        <taxon>Embryophyta</taxon>
        <taxon>Tracheophyta</taxon>
        <taxon>Spermatophyta</taxon>
        <taxon>Magnoliopsida</taxon>
        <taxon>eudicotyledons</taxon>
        <taxon>Gunneridae</taxon>
        <taxon>Pentapetalae</taxon>
        <taxon>rosids</taxon>
        <taxon>fabids</taxon>
        <taxon>Fabales</taxon>
        <taxon>Fabaceae</taxon>
        <taxon>Papilionoideae</taxon>
        <taxon>50 kb inversion clade</taxon>
        <taxon>genistoids sensu lato</taxon>
        <taxon>core genistoids</taxon>
        <taxon>Genisteae</taxon>
        <taxon>Lupinus</taxon>
    </lineage>
</organism>
<gene>
    <name evidence="1" type="ORF">Lalb_Chr06g0173201</name>
</gene>
<protein>
    <submittedName>
        <fullName evidence="1">Uncharacterized protein</fullName>
    </submittedName>
</protein>